<feature type="domain" description="Peptidase M20 dimerisation" evidence="5">
    <location>
        <begin position="185"/>
        <end position="283"/>
    </location>
</feature>
<evidence type="ECO:0000313" key="7">
    <source>
        <dbReference type="Proteomes" id="UP000598217"/>
    </source>
</evidence>
<dbReference type="NCBIfam" id="TIGR01900">
    <property type="entry name" value="dapE-gram_pos"/>
    <property type="match status" value="1"/>
</dbReference>
<evidence type="ECO:0000259" key="5">
    <source>
        <dbReference type="Pfam" id="PF07687"/>
    </source>
</evidence>
<dbReference type="PANTHER" id="PTHR43808">
    <property type="entry name" value="ACETYLORNITHINE DEACETYLASE"/>
    <property type="match status" value="1"/>
</dbReference>
<name>A0ABR9HBP8_9ACTN</name>
<keyword evidence="2 6" id="KW-0378">Hydrolase</keyword>
<dbReference type="PANTHER" id="PTHR43808:SF31">
    <property type="entry name" value="N-ACETYL-L-CITRULLINE DEACETYLASE"/>
    <property type="match status" value="1"/>
</dbReference>
<dbReference type="Gene3D" id="3.30.70.360">
    <property type="match status" value="1"/>
</dbReference>
<evidence type="ECO:0000256" key="2">
    <source>
        <dbReference type="ARBA" id="ARBA00022801"/>
    </source>
</evidence>
<dbReference type="InterPro" id="IPR036264">
    <property type="entry name" value="Bact_exopeptidase_dim_dom"/>
</dbReference>
<evidence type="ECO:0000313" key="6">
    <source>
        <dbReference type="EMBL" id="MBE1456453.1"/>
    </source>
</evidence>
<dbReference type="Pfam" id="PF01546">
    <property type="entry name" value="Peptidase_M20"/>
    <property type="match status" value="1"/>
</dbReference>
<protein>
    <recommendedName>
        <fullName evidence="3">Succinyl-diaminopimelate desuccinylase</fullName>
        <ecNumber evidence="3">3.5.1.18</ecNumber>
    </recommendedName>
</protein>
<dbReference type="Proteomes" id="UP000598217">
    <property type="component" value="Unassembled WGS sequence"/>
</dbReference>
<dbReference type="EC" id="3.5.1.18" evidence="3"/>
<organism evidence="6 7">
    <name type="scientific">Nocardiopsis terrae</name>
    <dbReference type="NCBI Taxonomy" id="372655"/>
    <lineage>
        <taxon>Bacteria</taxon>
        <taxon>Bacillati</taxon>
        <taxon>Actinomycetota</taxon>
        <taxon>Actinomycetes</taxon>
        <taxon>Streptosporangiales</taxon>
        <taxon>Nocardiopsidaceae</taxon>
        <taxon>Nocardiopsis</taxon>
    </lineage>
</organism>
<dbReference type="EMBL" id="JADBDY010000001">
    <property type="protein sequence ID" value="MBE1456453.1"/>
    <property type="molecule type" value="Genomic_DNA"/>
</dbReference>
<keyword evidence="7" id="KW-1185">Reference proteome</keyword>
<evidence type="ECO:0000256" key="3">
    <source>
        <dbReference type="NCBIfam" id="TIGR01900"/>
    </source>
</evidence>
<accession>A0ABR9HBP8</accession>
<evidence type="ECO:0000256" key="4">
    <source>
        <dbReference type="SAM" id="MobiDB-lite"/>
    </source>
</evidence>
<proteinExistence type="predicted"/>
<dbReference type="SUPFAM" id="SSF55031">
    <property type="entry name" value="Bacterial exopeptidase dimerisation domain"/>
    <property type="match status" value="1"/>
</dbReference>
<dbReference type="InterPro" id="IPR050072">
    <property type="entry name" value="Peptidase_M20A"/>
</dbReference>
<feature type="region of interest" description="Disordered" evidence="4">
    <location>
        <begin position="1"/>
        <end position="20"/>
    </location>
</feature>
<gene>
    <name evidence="6" type="ORF">H4W79_000667</name>
</gene>
<dbReference type="SUPFAM" id="SSF53187">
    <property type="entry name" value="Zn-dependent exopeptidases"/>
    <property type="match status" value="1"/>
</dbReference>
<dbReference type="Gene3D" id="3.40.630.10">
    <property type="entry name" value="Zn peptidases"/>
    <property type="match status" value="1"/>
</dbReference>
<dbReference type="Pfam" id="PF07687">
    <property type="entry name" value="M20_dimer"/>
    <property type="match status" value="1"/>
</dbReference>
<keyword evidence="1" id="KW-0479">Metal-binding</keyword>
<evidence type="ECO:0000256" key="1">
    <source>
        <dbReference type="ARBA" id="ARBA00022723"/>
    </source>
</evidence>
<dbReference type="InterPro" id="IPR011650">
    <property type="entry name" value="Peptidase_M20_dimer"/>
</dbReference>
<dbReference type="InterPro" id="IPR010174">
    <property type="entry name" value="Succinyl-DAP_deSuclase_DapE"/>
</dbReference>
<comment type="caution">
    <text evidence="6">The sequence shown here is derived from an EMBL/GenBank/DDBJ whole genome shotgun (WGS) entry which is preliminary data.</text>
</comment>
<dbReference type="GO" id="GO:0009014">
    <property type="term" value="F:succinyl-diaminopimelate desuccinylase activity"/>
    <property type="evidence" value="ECO:0007669"/>
    <property type="project" value="UniProtKB-EC"/>
</dbReference>
<sequence>MRARTAPHDDPPTSPKRGDTMLDLTSDVADLTAAIVDTRSESGDEKALADAVESVLSALPHLTVTRDGDAVVARTHLGRERRVVIAGHLDTVPIVDNVPSHVEGERLYGCGTSDMKAGVAVQLKLAALVTEPVHDVTYVFYDNEEVDAVRNGLLRLSRNHPEWLAGDFAILMEPTDGVIEGGCQGTMRVDVRAYGKRAHSARSWKGENAIHRAGAILDVLRAYTPRQPEVEGLTFHEGLNAVFVEGGVAGNVIPDECVVRVNYRYAPDLSPADAEAHLREVFEGFEVTVTDSSAPARPGLDDPSAAAFVTAVGEGRARAKLGWTDVSRFSELGVPAVNYGPGDPMLAHTRDEYAEIPQIRVAQERMAAWLTGRR</sequence>
<dbReference type="InterPro" id="IPR002933">
    <property type="entry name" value="Peptidase_M20"/>
</dbReference>
<reference evidence="6 7" key="1">
    <citation type="submission" date="2020-10" db="EMBL/GenBank/DDBJ databases">
        <title>Sequencing the genomes of 1000 actinobacteria strains.</title>
        <authorList>
            <person name="Klenk H.-P."/>
        </authorList>
    </citation>
    <scope>NUCLEOTIDE SEQUENCE [LARGE SCALE GENOMIC DNA]</scope>
    <source>
        <strain evidence="6 7">DSM 45157</strain>
    </source>
</reference>